<dbReference type="AlphaFoldDB" id="A0A2V3PRY7"/>
<gene>
    <name evidence="2" type="ORF">CLV62_1076</name>
</gene>
<name>A0A2V3PRY7_9BACT</name>
<dbReference type="Proteomes" id="UP000247973">
    <property type="component" value="Unassembled WGS sequence"/>
</dbReference>
<proteinExistence type="predicted"/>
<comment type="caution">
    <text evidence="2">The sequence shown here is derived from an EMBL/GenBank/DDBJ whole genome shotgun (WGS) entry which is preliminary data.</text>
</comment>
<reference evidence="2 3" key="1">
    <citation type="submission" date="2018-03" db="EMBL/GenBank/DDBJ databases">
        <title>Genomic Encyclopedia of Archaeal and Bacterial Type Strains, Phase II (KMG-II): from individual species to whole genera.</title>
        <authorList>
            <person name="Goeker M."/>
        </authorList>
    </citation>
    <scope>NUCLEOTIDE SEQUENCE [LARGE SCALE GENOMIC DNA]</scope>
    <source>
        <strain evidence="2 3">DSM 100214</strain>
    </source>
</reference>
<keyword evidence="1" id="KW-0812">Transmembrane</keyword>
<keyword evidence="3" id="KW-1185">Reference proteome</keyword>
<dbReference type="EMBL" id="QICL01000007">
    <property type="protein sequence ID" value="PXV65414.1"/>
    <property type="molecule type" value="Genomic_DNA"/>
</dbReference>
<evidence type="ECO:0000313" key="2">
    <source>
        <dbReference type="EMBL" id="PXV65414.1"/>
    </source>
</evidence>
<evidence type="ECO:0000313" key="3">
    <source>
        <dbReference type="Proteomes" id="UP000247973"/>
    </source>
</evidence>
<sequence length="42" mass="4862">MYLSLYGKKATVNNEKKRQTKSVTFVTFVTFLNVNFSLSAVW</sequence>
<protein>
    <submittedName>
        <fullName evidence="2">Uncharacterized protein</fullName>
    </submittedName>
</protein>
<keyword evidence="1" id="KW-1133">Transmembrane helix</keyword>
<feature type="transmembrane region" description="Helical" evidence="1">
    <location>
        <begin position="23"/>
        <end position="41"/>
    </location>
</feature>
<organism evidence="2 3">
    <name type="scientific">Dysgonomonas alginatilytica</name>
    <dbReference type="NCBI Taxonomy" id="1605892"/>
    <lineage>
        <taxon>Bacteria</taxon>
        <taxon>Pseudomonadati</taxon>
        <taxon>Bacteroidota</taxon>
        <taxon>Bacteroidia</taxon>
        <taxon>Bacteroidales</taxon>
        <taxon>Dysgonomonadaceae</taxon>
        <taxon>Dysgonomonas</taxon>
    </lineage>
</organism>
<keyword evidence="1" id="KW-0472">Membrane</keyword>
<evidence type="ECO:0000256" key="1">
    <source>
        <dbReference type="SAM" id="Phobius"/>
    </source>
</evidence>
<accession>A0A2V3PRY7</accession>